<dbReference type="SMART" id="SM00091">
    <property type="entry name" value="PAS"/>
    <property type="match status" value="4"/>
</dbReference>
<keyword evidence="10" id="KW-0067">ATP-binding</keyword>
<dbReference type="Proteomes" id="UP001623591">
    <property type="component" value="Unassembled WGS sequence"/>
</dbReference>
<dbReference type="Gene3D" id="1.20.120.160">
    <property type="entry name" value="HPT domain"/>
    <property type="match status" value="1"/>
</dbReference>
<dbReference type="SUPFAM" id="SSF55785">
    <property type="entry name" value="PYP-like sensor domain (PAS domain)"/>
    <property type="match status" value="5"/>
</dbReference>
<dbReference type="SUPFAM" id="SSF47226">
    <property type="entry name" value="Histidine-containing phosphotransfer domain, HPT domain"/>
    <property type="match status" value="1"/>
</dbReference>
<feature type="domain" description="PAS" evidence="19">
    <location>
        <begin position="409"/>
        <end position="479"/>
    </location>
</feature>
<feature type="coiled-coil region" evidence="16">
    <location>
        <begin position="771"/>
        <end position="803"/>
    </location>
</feature>
<dbReference type="Pfam" id="PF00512">
    <property type="entry name" value="HisKA"/>
    <property type="match status" value="1"/>
</dbReference>
<evidence type="ECO:0000256" key="5">
    <source>
        <dbReference type="ARBA" id="ARBA00022475"/>
    </source>
</evidence>
<keyword evidence="16" id="KW-0175">Coiled coil</keyword>
<comment type="caution">
    <text evidence="15">Lacks conserved residue(s) required for the propagation of feature annotation.</text>
</comment>
<evidence type="ECO:0000256" key="10">
    <source>
        <dbReference type="ARBA" id="ARBA00022840"/>
    </source>
</evidence>
<dbReference type="Gene3D" id="1.10.287.130">
    <property type="match status" value="1"/>
</dbReference>
<dbReference type="InterPro" id="IPR001789">
    <property type="entry name" value="Sig_transdc_resp-reg_receiver"/>
</dbReference>
<dbReference type="NCBIfam" id="TIGR00229">
    <property type="entry name" value="sensory_box"/>
    <property type="match status" value="4"/>
</dbReference>
<evidence type="ECO:0000256" key="1">
    <source>
        <dbReference type="ARBA" id="ARBA00000085"/>
    </source>
</evidence>
<dbReference type="CDD" id="cd00130">
    <property type="entry name" value="PAS"/>
    <property type="match status" value="3"/>
</dbReference>
<evidence type="ECO:0000256" key="15">
    <source>
        <dbReference type="PROSITE-ProRule" id="PRU00169"/>
    </source>
</evidence>
<feature type="modified residue" description="4-aspartylphosphate" evidence="15">
    <location>
        <position position="1095"/>
    </location>
</feature>
<evidence type="ECO:0000256" key="14">
    <source>
        <dbReference type="ARBA" id="ARBA00024867"/>
    </source>
</evidence>
<evidence type="ECO:0000256" key="7">
    <source>
        <dbReference type="ARBA" id="ARBA00022692"/>
    </source>
</evidence>
<dbReference type="PANTHER" id="PTHR45339">
    <property type="entry name" value="HYBRID SIGNAL TRANSDUCTION HISTIDINE KINASE J"/>
    <property type="match status" value="1"/>
</dbReference>
<dbReference type="PROSITE" id="PS50112">
    <property type="entry name" value="PAS"/>
    <property type="match status" value="2"/>
</dbReference>
<keyword evidence="6 15" id="KW-0597">Phosphoprotein</keyword>
<evidence type="ECO:0000259" key="20">
    <source>
        <dbReference type="PROSITE" id="PS50113"/>
    </source>
</evidence>
<feature type="domain" description="PAS" evidence="19">
    <location>
        <begin position="533"/>
        <end position="603"/>
    </location>
</feature>
<feature type="domain" description="Response regulatory" evidence="18">
    <location>
        <begin position="9"/>
        <end position="125"/>
    </location>
</feature>
<evidence type="ECO:0000313" key="22">
    <source>
        <dbReference type="Proteomes" id="UP001623591"/>
    </source>
</evidence>
<dbReference type="Pfam" id="PF13426">
    <property type="entry name" value="PAS_9"/>
    <property type="match status" value="1"/>
</dbReference>
<evidence type="ECO:0000256" key="3">
    <source>
        <dbReference type="ARBA" id="ARBA00012438"/>
    </source>
</evidence>
<dbReference type="Gene3D" id="3.30.450.20">
    <property type="entry name" value="PAS domain"/>
    <property type="match status" value="5"/>
</dbReference>
<feature type="domain" description="Histidine kinase" evidence="17">
    <location>
        <begin position="803"/>
        <end position="1024"/>
    </location>
</feature>
<comment type="function">
    <text evidence="14">May play the central regulatory role in sporulation. It may be an element of the effector pathway responsible for the activation of sporulation genes in response to nutritional stress. Spo0A may act in concert with spo0H (a sigma factor) to control the expression of some genes that are critical to the sporulation process.</text>
</comment>
<keyword evidence="5" id="KW-1003">Cell membrane</keyword>
<keyword evidence="7" id="KW-0812">Transmembrane</keyword>
<dbReference type="SUPFAM" id="SSF47384">
    <property type="entry name" value="Homodimeric domain of signal transducing histidine kinase"/>
    <property type="match status" value="1"/>
</dbReference>
<comment type="subcellular location">
    <subcellularLocation>
        <location evidence="2">Cell membrane</location>
        <topology evidence="2">Multi-pass membrane protein</topology>
    </subcellularLocation>
</comment>
<dbReference type="InterPro" id="IPR003594">
    <property type="entry name" value="HATPase_dom"/>
</dbReference>
<dbReference type="EMBL" id="JBJHZZ010000012">
    <property type="protein sequence ID" value="MFL0248057.1"/>
    <property type="molecule type" value="Genomic_DNA"/>
</dbReference>
<reference evidence="21 22" key="1">
    <citation type="submission" date="2024-11" db="EMBL/GenBank/DDBJ databases">
        <authorList>
            <person name="Heng Y.C."/>
            <person name="Lim A.C.H."/>
            <person name="Lee J.K.Y."/>
            <person name="Kittelmann S."/>
        </authorList>
    </citation>
    <scope>NUCLEOTIDE SEQUENCE [LARGE SCALE GENOMIC DNA]</scope>
    <source>
        <strain evidence="21 22">WILCCON 0185</strain>
    </source>
</reference>
<proteinExistence type="predicted"/>
<organism evidence="21 22">
    <name type="scientific">Candidatus Clostridium stratigraminis</name>
    <dbReference type="NCBI Taxonomy" id="3381661"/>
    <lineage>
        <taxon>Bacteria</taxon>
        <taxon>Bacillati</taxon>
        <taxon>Bacillota</taxon>
        <taxon>Clostridia</taxon>
        <taxon>Eubacteriales</taxon>
        <taxon>Clostridiaceae</taxon>
        <taxon>Clostridium</taxon>
    </lineage>
</organism>
<dbReference type="SUPFAM" id="SSF52172">
    <property type="entry name" value="CheY-like"/>
    <property type="match status" value="2"/>
</dbReference>
<dbReference type="SUPFAM" id="SSF55874">
    <property type="entry name" value="ATPase domain of HSP90 chaperone/DNA topoisomerase II/histidine kinase"/>
    <property type="match status" value="1"/>
</dbReference>
<dbReference type="InterPro" id="IPR013656">
    <property type="entry name" value="PAS_4"/>
</dbReference>
<gene>
    <name evidence="21" type="ORF">ACJDUG_13895</name>
</gene>
<keyword evidence="8" id="KW-0547">Nucleotide-binding</keyword>
<dbReference type="InterPro" id="IPR001610">
    <property type="entry name" value="PAC"/>
</dbReference>
<feature type="domain" description="Response regulatory" evidence="18">
    <location>
        <begin position="1046"/>
        <end position="1164"/>
    </location>
</feature>
<dbReference type="RefSeq" id="WP_406770489.1">
    <property type="nucleotide sequence ID" value="NZ_JBJHZZ010000012.1"/>
</dbReference>
<feature type="domain" description="PAC" evidence="20">
    <location>
        <begin position="230"/>
        <end position="282"/>
    </location>
</feature>
<evidence type="ECO:0000313" key="21">
    <source>
        <dbReference type="EMBL" id="MFL0248057.1"/>
    </source>
</evidence>
<dbReference type="InterPro" id="IPR003661">
    <property type="entry name" value="HisK_dim/P_dom"/>
</dbReference>
<dbReference type="PROSITE" id="PS50113">
    <property type="entry name" value="PAC"/>
    <property type="match status" value="2"/>
</dbReference>
<dbReference type="SMART" id="SM00448">
    <property type="entry name" value="REC"/>
    <property type="match status" value="1"/>
</dbReference>
<keyword evidence="22" id="KW-1185">Reference proteome</keyword>
<dbReference type="PROSITE" id="PS50110">
    <property type="entry name" value="RESPONSE_REGULATORY"/>
    <property type="match status" value="2"/>
</dbReference>
<dbReference type="EC" id="2.7.13.3" evidence="3"/>
<dbReference type="SMART" id="SM00086">
    <property type="entry name" value="PAC"/>
    <property type="match status" value="3"/>
</dbReference>
<dbReference type="CDD" id="cd00082">
    <property type="entry name" value="HisKA"/>
    <property type="match status" value="1"/>
</dbReference>
<evidence type="ECO:0000259" key="19">
    <source>
        <dbReference type="PROSITE" id="PS50112"/>
    </source>
</evidence>
<comment type="catalytic activity">
    <reaction evidence="1">
        <text>ATP + protein L-histidine = ADP + protein N-phospho-L-histidine.</text>
        <dbReference type="EC" id="2.7.13.3"/>
    </reaction>
</comment>
<dbReference type="CDD" id="cd16922">
    <property type="entry name" value="HATPase_EvgS-ArcB-TorS-like"/>
    <property type="match status" value="1"/>
</dbReference>
<dbReference type="InterPro" id="IPR004358">
    <property type="entry name" value="Sig_transdc_His_kin-like_C"/>
</dbReference>
<evidence type="ECO:0000256" key="8">
    <source>
        <dbReference type="ARBA" id="ARBA00022741"/>
    </source>
</evidence>
<dbReference type="PROSITE" id="PS50109">
    <property type="entry name" value="HIS_KIN"/>
    <property type="match status" value="1"/>
</dbReference>
<protein>
    <recommendedName>
        <fullName evidence="4">Stage 0 sporulation protein A homolog</fullName>
        <ecNumber evidence="3">2.7.13.3</ecNumber>
    </recommendedName>
</protein>
<dbReference type="SMART" id="SM00387">
    <property type="entry name" value="HATPase_c"/>
    <property type="match status" value="1"/>
</dbReference>
<comment type="caution">
    <text evidence="21">The sequence shown here is derived from an EMBL/GenBank/DDBJ whole genome shotgun (WGS) entry which is preliminary data.</text>
</comment>
<accession>A0ABW8T7C1</accession>
<evidence type="ECO:0000256" key="2">
    <source>
        <dbReference type="ARBA" id="ARBA00004651"/>
    </source>
</evidence>
<dbReference type="Gene3D" id="3.40.50.2300">
    <property type="match status" value="2"/>
</dbReference>
<dbReference type="InterPro" id="IPR011006">
    <property type="entry name" value="CheY-like_superfamily"/>
</dbReference>
<dbReference type="InterPro" id="IPR036641">
    <property type="entry name" value="HPT_dom_sf"/>
</dbReference>
<evidence type="ECO:0000256" key="4">
    <source>
        <dbReference type="ARBA" id="ARBA00018672"/>
    </source>
</evidence>
<feature type="domain" description="PAC" evidence="20">
    <location>
        <begin position="606"/>
        <end position="656"/>
    </location>
</feature>
<dbReference type="CDD" id="cd17546">
    <property type="entry name" value="REC_hyHK_CKI1_RcsC-like"/>
    <property type="match status" value="1"/>
</dbReference>
<evidence type="ECO:0000256" key="16">
    <source>
        <dbReference type="SAM" id="Coils"/>
    </source>
</evidence>
<evidence type="ECO:0000256" key="6">
    <source>
        <dbReference type="ARBA" id="ARBA00022553"/>
    </source>
</evidence>
<keyword evidence="9" id="KW-0418">Kinase</keyword>
<evidence type="ECO:0000259" key="17">
    <source>
        <dbReference type="PROSITE" id="PS50109"/>
    </source>
</evidence>
<evidence type="ECO:0000256" key="13">
    <source>
        <dbReference type="ARBA" id="ARBA00023136"/>
    </source>
</evidence>
<keyword evidence="13" id="KW-0472">Membrane</keyword>
<dbReference type="InterPro" id="IPR013655">
    <property type="entry name" value="PAS_fold_3"/>
</dbReference>
<dbReference type="PANTHER" id="PTHR45339:SF1">
    <property type="entry name" value="HYBRID SIGNAL TRANSDUCTION HISTIDINE KINASE J"/>
    <property type="match status" value="1"/>
</dbReference>
<name>A0ABW8T7C1_9CLOT</name>
<dbReference type="SMART" id="SM00388">
    <property type="entry name" value="HisKA"/>
    <property type="match status" value="1"/>
</dbReference>
<dbReference type="InterPro" id="IPR036097">
    <property type="entry name" value="HisK_dim/P_sf"/>
</dbReference>
<dbReference type="PRINTS" id="PR00344">
    <property type="entry name" value="BCTRLSENSOR"/>
</dbReference>
<evidence type="ECO:0000256" key="9">
    <source>
        <dbReference type="ARBA" id="ARBA00022777"/>
    </source>
</evidence>
<keyword evidence="12" id="KW-0902">Two-component regulatory system</keyword>
<evidence type="ECO:0000259" key="18">
    <source>
        <dbReference type="PROSITE" id="PS50110"/>
    </source>
</evidence>
<dbReference type="InterPro" id="IPR036890">
    <property type="entry name" value="HATPase_C_sf"/>
</dbReference>
<dbReference type="InterPro" id="IPR000700">
    <property type="entry name" value="PAS-assoc_C"/>
</dbReference>
<sequence length="1287" mass="148317">MGEILKKLKVLFVGKLNSTIKMSTEYLEGLKYNLTADIAESESSLRNKLEKEEWDIIISNHSDNKFTSLDALKIFNEYKLNIPFIVVTDKNFDDYAMKLMNNGCRDYIETSNIKRLEFVVCRELKETKIRLENKRIKQKLEDDITKIRQLKDKLDKSVTFYTTLLENFPTFIWMAGNNGELSYINKRFLEFSGMVSIKDVHLDFWNRIHSQDRDNCLKTYLELTSKRQPFEIYGRFKRNDGVYRWLLFKGNPYYNDYGVYEGYIGTGYDINDKKEAEDAVRRSEEKFRNLFNNINDAAFVFELSDDNKSRSAKFIEVNDVAIERLKYSREEFMNMSPTDINISDVKTVLETLKKKKNLTYEVTHLTKDGEKIPTEVSAHCFILEGKETILAVARDISKRKKGQKLLKESEERFDSFMNNIPVSAFIKDENGNYIYGNPVFEKALGPSKTNWIGKNDYDLWDKETAERYISEDIQVLRSGQLLTIEETTSLGNTVHEWQSSKFLFSDTNGKKYVGVIGADITELKKTERLLKESEERFNTFMRNIPAVAYIKDNNGKYVFVNNAFEKLINLSEDECIGKNGFELWDKETAEGFRKIDTQILESEEPLTLEETTSTKNGIQEWLSAKFTFYDSKGKKYIGGVAIDITEQKKMQRMLNESQEKYQSLFMNMDNPFCYNKIILDERNIPIDAIYLEANNAFAKHIGLKRENILDKRHFELFKNDRVFLKSLTYLGEVALSGQSIKFDDVYSPIDNRWFSVLMYSPEKGYAATIFNDITEQRKAADELRRAKLEAESANRAKSEFLANMSHEIRTPLNGVIGMTNLTLLTELDEEQRENLNIVKSSASSLLEVINDILDFSKIEAGKMSLEKIKFNLRDLIREIIKPHSALANKKDLNIYYNIFDDVPEEVLGDSNKIKQVLNNLIANAIKFTERGMISVLVKCVRYEQEMAELEFIVEDTGIGIENNNMNLLFKSFSQVDASYTRKYGGTGLGLAISKQLVEMMNGNIWAESEKGKGSKFSFTVITGIVDTTNTVQNNSINSLTNKHILNILLVEDDSTNQLVISKMLKNLGYNFIIANNGIEAINLYAKKEFDIILMDIQMPEMDGIEATKEIRKLENRIDYRVPIIAITAHALKGDREKFMSIGIDEYLSKPFELNDLQQIITKAMGIRILSGRKNILKSSHPNDLLICDIIDDKKGDKKDSLKKELSLNMEKLTELFNKDGFISKMDIGIVEQLAHYVKTSSSSLGQKKLKNIAFKMELASRSADYQEIERLYSLLKEEFKQAIISNK</sequence>
<dbReference type="Pfam" id="PF02518">
    <property type="entry name" value="HATPase_c"/>
    <property type="match status" value="1"/>
</dbReference>
<dbReference type="Pfam" id="PF00072">
    <property type="entry name" value="Response_reg"/>
    <property type="match status" value="1"/>
</dbReference>
<dbReference type="InterPro" id="IPR035965">
    <property type="entry name" value="PAS-like_dom_sf"/>
</dbReference>
<evidence type="ECO:0000256" key="12">
    <source>
        <dbReference type="ARBA" id="ARBA00023012"/>
    </source>
</evidence>
<feature type="coiled-coil region" evidence="16">
    <location>
        <begin position="121"/>
        <end position="157"/>
    </location>
</feature>
<evidence type="ECO:0000256" key="11">
    <source>
        <dbReference type="ARBA" id="ARBA00022989"/>
    </source>
</evidence>
<dbReference type="Pfam" id="PF08448">
    <property type="entry name" value="PAS_4"/>
    <property type="match status" value="2"/>
</dbReference>
<dbReference type="InterPro" id="IPR000014">
    <property type="entry name" value="PAS"/>
</dbReference>
<keyword evidence="9" id="KW-0808">Transferase</keyword>
<keyword evidence="11" id="KW-1133">Transmembrane helix</keyword>
<dbReference type="Pfam" id="PF08447">
    <property type="entry name" value="PAS_3"/>
    <property type="match status" value="1"/>
</dbReference>
<dbReference type="InterPro" id="IPR005467">
    <property type="entry name" value="His_kinase_dom"/>
</dbReference>
<dbReference type="Gene3D" id="3.30.565.10">
    <property type="entry name" value="Histidine kinase-like ATPase, C-terminal domain"/>
    <property type="match status" value="1"/>
</dbReference>